<protein>
    <submittedName>
        <fullName evidence="3">Uncharacterized protein</fullName>
    </submittedName>
</protein>
<feature type="compositionally biased region" description="Acidic residues" evidence="2">
    <location>
        <begin position="157"/>
        <end position="169"/>
    </location>
</feature>
<accession>A0ABR1JN80</accession>
<feature type="coiled-coil region" evidence="1">
    <location>
        <begin position="234"/>
        <end position="261"/>
    </location>
</feature>
<comment type="caution">
    <text evidence="3">The sequence shown here is derived from an EMBL/GenBank/DDBJ whole genome shotgun (WGS) entry which is preliminary data.</text>
</comment>
<dbReference type="EMBL" id="JBANRG010000008">
    <property type="protein sequence ID" value="KAK7464438.1"/>
    <property type="molecule type" value="Genomic_DNA"/>
</dbReference>
<evidence type="ECO:0000256" key="1">
    <source>
        <dbReference type="SAM" id="Coils"/>
    </source>
</evidence>
<evidence type="ECO:0000256" key="2">
    <source>
        <dbReference type="SAM" id="MobiDB-lite"/>
    </source>
</evidence>
<organism evidence="3 4">
    <name type="scientific">Marasmiellus scandens</name>
    <dbReference type="NCBI Taxonomy" id="2682957"/>
    <lineage>
        <taxon>Eukaryota</taxon>
        <taxon>Fungi</taxon>
        <taxon>Dikarya</taxon>
        <taxon>Basidiomycota</taxon>
        <taxon>Agaricomycotina</taxon>
        <taxon>Agaricomycetes</taxon>
        <taxon>Agaricomycetidae</taxon>
        <taxon>Agaricales</taxon>
        <taxon>Marasmiineae</taxon>
        <taxon>Omphalotaceae</taxon>
        <taxon>Marasmiellus</taxon>
    </lineage>
</organism>
<evidence type="ECO:0000313" key="3">
    <source>
        <dbReference type="EMBL" id="KAK7464438.1"/>
    </source>
</evidence>
<sequence>MEEHLESATWICRNRPESWSRSTEELHLRNEGMLPQPRVNFPSSGMGTLTLELFATQGDIQVLQSNEDEDTLKFDSDEYPSITFTWSFLFDLCVGDDDHFTSLQSMILAPSEETGDTTFLDSEDSPPQAHVQVEQDVESEADDDFVQCSLDTVAPSDLEENPENDDDFDLGTYQNNENGDDLSWVVDAESTANDTDVTNPSLELQLALLGNSDTESFDGSEFFSLDVQSSVGELKQANTALEDERAESDRLDTEIQKIASKKLEEIRVQTELLKEENNRKRNFIKSWEWANSMLRSDPDVTDE</sequence>
<keyword evidence="4" id="KW-1185">Reference proteome</keyword>
<feature type="region of interest" description="Disordered" evidence="2">
    <location>
        <begin position="153"/>
        <end position="176"/>
    </location>
</feature>
<keyword evidence="1" id="KW-0175">Coiled coil</keyword>
<name>A0ABR1JN80_9AGAR</name>
<gene>
    <name evidence="3" type="ORF">VKT23_006607</name>
</gene>
<evidence type="ECO:0000313" key="4">
    <source>
        <dbReference type="Proteomes" id="UP001498398"/>
    </source>
</evidence>
<dbReference type="Proteomes" id="UP001498398">
    <property type="component" value="Unassembled WGS sequence"/>
</dbReference>
<proteinExistence type="predicted"/>
<reference evidence="3 4" key="1">
    <citation type="submission" date="2024-01" db="EMBL/GenBank/DDBJ databases">
        <title>A draft genome for the cacao thread blight pathogen Marasmiellus scandens.</title>
        <authorList>
            <person name="Baruah I.K."/>
            <person name="Leung J."/>
            <person name="Bukari Y."/>
            <person name="Amoako-Attah I."/>
            <person name="Meinhardt L.W."/>
            <person name="Bailey B.A."/>
            <person name="Cohen S.P."/>
        </authorList>
    </citation>
    <scope>NUCLEOTIDE SEQUENCE [LARGE SCALE GENOMIC DNA]</scope>
    <source>
        <strain evidence="3 4">GH-19</strain>
    </source>
</reference>